<gene>
    <name evidence="2" type="ORF">SEMRO_3_G002240.1</name>
</gene>
<dbReference type="PANTHER" id="PTHR46586">
    <property type="entry name" value="ANKYRIN REPEAT-CONTAINING PROTEIN"/>
    <property type="match status" value="1"/>
</dbReference>
<name>A0A9N8DAP8_9STRA</name>
<accession>A0A9N8DAP8</accession>
<organism evidence="2 3">
    <name type="scientific">Seminavis robusta</name>
    <dbReference type="NCBI Taxonomy" id="568900"/>
    <lineage>
        <taxon>Eukaryota</taxon>
        <taxon>Sar</taxon>
        <taxon>Stramenopiles</taxon>
        <taxon>Ochrophyta</taxon>
        <taxon>Bacillariophyta</taxon>
        <taxon>Bacillariophyceae</taxon>
        <taxon>Bacillariophycidae</taxon>
        <taxon>Naviculales</taxon>
        <taxon>Naviculaceae</taxon>
        <taxon>Seminavis</taxon>
    </lineage>
</organism>
<evidence type="ECO:0000256" key="1">
    <source>
        <dbReference type="SAM" id="Phobius"/>
    </source>
</evidence>
<dbReference type="Pfam" id="PF13637">
    <property type="entry name" value="Ank_4"/>
    <property type="match status" value="2"/>
</dbReference>
<comment type="caution">
    <text evidence="2">The sequence shown here is derived from an EMBL/GenBank/DDBJ whole genome shotgun (WGS) entry which is preliminary data.</text>
</comment>
<keyword evidence="1" id="KW-1133">Transmembrane helix</keyword>
<keyword evidence="1" id="KW-0812">Transmembrane</keyword>
<dbReference type="InterPro" id="IPR036770">
    <property type="entry name" value="Ankyrin_rpt-contain_sf"/>
</dbReference>
<sequence length="358" mass="40172">MFANDEVWIQGILSFVGFGQYAFVGAVNKRMNRFYKAYCEIELKKKPRLVKRFPDFPGLSFDRGRSAEITDTLYSETFYNEPRAEYWLRDNSTHKTPGHDQVCTAIATVGSHTVMQWARKQGFPWNEGTCFFAAKNGHLEMLQWLRSNGCPWDETTCAAAAEGGHFEILKWARENGCPWTSDTCARAAKTGHLDILKWARANGCPWDEWTCAYAAENGHLEILKWARENGCPGHQIHVPVLQNWTFGYSEVARANGCPWDESTCARAAGNGHLEILKWARENGCPWNIFTCSGAAQGGHLEILMWARANGCRWDAYTCSGAAEGGHLKILHGLVKMGVHGMIGHLKPPEEAEVATKRK</sequence>
<dbReference type="PANTHER" id="PTHR46586:SF3">
    <property type="entry name" value="ANKYRIN REPEAT-CONTAINING PROTEIN"/>
    <property type="match status" value="1"/>
</dbReference>
<keyword evidence="3" id="KW-1185">Reference proteome</keyword>
<dbReference type="EMBL" id="CAICTM010000003">
    <property type="protein sequence ID" value="CAB9496249.1"/>
    <property type="molecule type" value="Genomic_DNA"/>
</dbReference>
<dbReference type="Gene3D" id="1.25.40.20">
    <property type="entry name" value="Ankyrin repeat-containing domain"/>
    <property type="match status" value="1"/>
</dbReference>
<dbReference type="SUPFAM" id="SSF140860">
    <property type="entry name" value="Pseudo ankyrin repeat-like"/>
    <property type="match status" value="2"/>
</dbReference>
<feature type="transmembrane region" description="Helical" evidence="1">
    <location>
        <begin position="7"/>
        <end position="27"/>
    </location>
</feature>
<proteinExistence type="predicted"/>
<keyword evidence="1" id="KW-0472">Membrane</keyword>
<evidence type="ECO:0000313" key="2">
    <source>
        <dbReference type="EMBL" id="CAB9496249.1"/>
    </source>
</evidence>
<protein>
    <submittedName>
        <fullName evidence="2">Ankyrin repeat protein</fullName>
    </submittedName>
</protein>
<evidence type="ECO:0000313" key="3">
    <source>
        <dbReference type="Proteomes" id="UP001153069"/>
    </source>
</evidence>
<dbReference type="InterPro" id="IPR002110">
    <property type="entry name" value="Ankyrin_rpt"/>
</dbReference>
<dbReference type="AlphaFoldDB" id="A0A9N8DAP8"/>
<dbReference type="Proteomes" id="UP001153069">
    <property type="component" value="Unassembled WGS sequence"/>
</dbReference>
<dbReference type="InterPro" id="IPR052050">
    <property type="entry name" value="SecEffector_AnkRepeat"/>
</dbReference>
<reference evidence="2" key="1">
    <citation type="submission" date="2020-06" db="EMBL/GenBank/DDBJ databases">
        <authorList>
            <consortium name="Plant Systems Biology data submission"/>
        </authorList>
    </citation>
    <scope>NUCLEOTIDE SEQUENCE</scope>
    <source>
        <strain evidence="2">D6</strain>
    </source>
</reference>